<gene>
    <name evidence="2" type="ORF">PPACK8108_LOCUS2812</name>
</gene>
<evidence type="ECO:0000313" key="2">
    <source>
        <dbReference type="EMBL" id="CAH7668322.1"/>
    </source>
</evidence>
<keyword evidence="3" id="KW-1185">Reference proteome</keyword>
<dbReference type="Proteomes" id="UP001153365">
    <property type="component" value="Unassembled WGS sequence"/>
</dbReference>
<feature type="region of interest" description="Disordered" evidence="1">
    <location>
        <begin position="403"/>
        <end position="426"/>
    </location>
</feature>
<reference evidence="2" key="1">
    <citation type="submission" date="2022-06" db="EMBL/GenBank/DDBJ databases">
        <authorList>
            <consortium name="SYNGENTA / RWTH Aachen University"/>
        </authorList>
    </citation>
    <scope>NUCLEOTIDE SEQUENCE</scope>
</reference>
<name>A0AAV0ALE1_PHAPC</name>
<dbReference type="EMBL" id="CALTRL010000483">
    <property type="protein sequence ID" value="CAH7668322.1"/>
    <property type="molecule type" value="Genomic_DNA"/>
</dbReference>
<dbReference type="AlphaFoldDB" id="A0AAV0ALE1"/>
<comment type="caution">
    <text evidence="2">The sequence shown here is derived from an EMBL/GenBank/DDBJ whole genome shotgun (WGS) entry which is preliminary data.</text>
</comment>
<sequence>MELCTCPRCKMHVIIDKMVKSSNNLDKKGCEISSGSEADLVEYKNMMIVCLIQNFIMWLYLACDMIVENVEKVSESAGININLNSLHLKVEPSLDHHICCPKCYLLYNTKTAPLECDYQSTVYGAQYSTNLFRNHKLIDLCHNETFVQQNIGTTFEGNIQKGFISPRDLFVENSIDSWAQLSTQNLSKACDVSQGMIWRELSLQNNTDNQVNIELSLFIDWFNPLGNKISGQQISIGVMALNCLNLPLFTFQPFYNCLIGIIPAPKQPDIITINNILSKFVDKLFVLGKGIILKTQKYPKGHNVVVKLAALIGDILANHKVAGFMSHSARKFCSWCSKVLEVSYEWKGLTSVKERQNLAKKTCICWSELNCVPYWDTVKNLPLGVMHNWYEVGFELNDAKRSKSTQVSQTDSSEANSDAMDMSGSQTGKHWYSKKYYLSNSFKTKMRKWIQEVVVPKELNDKLKATELGALFSIYLPLAALAAAWDDSSFSDHQPILMNMGALFKCTKIVGATEVTKDDICMFSKTYQSTSMHISEQLKLWGPLMGVSECGGEHLIGTLQKFNTNSLTGAIEETMMKKFWQMQMLQVRKLLMPEQTKKRNALFCKRLELDEGLYKNLLKDYQHLPQPASACIMRNYAKELDSATWKLGMNISKSAPNNFFQFKINQNLVYSKISHALDLECKELLVRELLVVQILEQVQDRANGYELVDASLDVFELVHVVPISSYICF</sequence>
<evidence type="ECO:0000256" key="1">
    <source>
        <dbReference type="SAM" id="MobiDB-lite"/>
    </source>
</evidence>
<organism evidence="2 3">
    <name type="scientific">Phakopsora pachyrhizi</name>
    <name type="common">Asian soybean rust disease fungus</name>
    <dbReference type="NCBI Taxonomy" id="170000"/>
    <lineage>
        <taxon>Eukaryota</taxon>
        <taxon>Fungi</taxon>
        <taxon>Dikarya</taxon>
        <taxon>Basidiomycota</taxon>
        <taxon>Pucciniomycotina</taxon>
        <taxon>Pucciniomycetes</taxon>
        <taxon>Pucciniales</taxon>
        <taxon>Phakopsoraceae</taxon>
        <taxon>Phakopsora</taxon>
    </lineage>
</organism>
<feature type="compositionally biased region" description="Polar residues" evidence="1">
    <location>
        <begin position="404"/>
        <end position="416"/>
    </location>
</feature>
<protein>
    <submittedName>
        <fullName evidence="2">Uncharacterized protein</fullName>
    </submittedName>
</protein>
<evidence type="ECO:0000313" key="3">
    <source>
        <dbReference type="Proteomes" id="UP001153365"/>
    </source>
</evidence>
<proteinExistence type="predicted"/>
<accession>A0AAV0ALE1</accession>